<accession>A0ABZ0HRU4</accession>
<comment type="subcellular location">
    <subcellularLocation>
        <location evidence="1">Membrane</location>
        <topology evidence="1">Multi-pass membrane protein</topology>
    </subcellularLocation>
</comment>
<dbReference type="InterPro" id="IPR036259">
    <property type="entry name" value="MFS_trans_sf"/>
</dbReference>
<evidence type="ECO:0000256" key="6">
    <source>
        <dbReference type="ARBA" id="ARBA00023136"/>
    </source>
</evidence>
<feature type="transmembrane region" description="Helical" evidence="7">
    <location>
        <begin position="318"/>
        <end position="336"/>
    </location>
</feature>
<evidence type="ECO:0000313" key="10">
    <source>
        <dbReference type="Proteomes" id="UP001626536"/>
    </source>
</evidence>
<dbReference type="Pfam" id="PF00083">
    <property type="entry name" value="Sugar_tr"/>
    <property type="match status" value="1"/>
</dbReference>
<evidence type="ECO:0000313" key="9">
    <source>
        <dbReference type="EMBL" id="WOJ89606.1"/>
    </source>
</evidence>
<dbReference type="InterPro" id="IPR005828">
    <property type="entry name" value="MFS_sugar_transport-like"/>
</dbReference>
<evidence type="ECO:0000256" key="3">
    <source>
        <dbReference type="ARBA" id="ARBA00022448"/>
    </source>
</evidence>
<dbReference type="PROSITE" id="PS50850">
    <property type="entry name" value="MFS"/>
    <property type="match status" value="1"/>
</dbReference>
<feature type="transmembrane region" description="Helical" evidence="7">
    <location>
        <begin position="447"/>
        <end position="467"/>
    </location>
</feature>
<organism evidence="9 10">
    <name type="scientific">Methylocapsa polymorpha</name>
    <dbReference type="NCBI Taxonomy" id="3080828"/>
    <lineage>
        <taxon>Bacteria</taxon>
        <taxon>Pseudomonadati</taxon>
        <taxon>Pseudomonadota</taxon>
        <taxon>Alphaproteobacteria</taxon>
        <taxon>Hyphomicrobiales</taxon>
        <taxon>Beijerinckiaceae</taxon>
        <taxon>Methylocapsa</taxon>
    </lineage>
</organism>
<feature type="transmembrane region" description="Helical" evidence="7">
    <location>
        <begin position="191"/>
        <end position="210"/>
    </location>
</feature>
<dbReference type="Gene3D" id="1.20.1250.20">
    <property type="entry name" value="MFS general substrate transporter like domains"/>
    <property type="match status" value="1"/>
</dbReference>
<feature type="transmembrane region" description="Helical" evidence="7">
    <location>
        <begin position="71"/>
        <end position="93"/>
    </location>
</feature>
<dbReference type="Proteomes" id="UP001626536">
    <property type="component" value="Chromosome"/>
</dbReference>
<keyword evidence="10" id="KW-1185">Reference proteome</keyword>
<keyword evidence="6 7" id="KW-0472">Membrane</keyword>
<feature type="transmembrane region" description="Helical" evidence="7">
    <location>
        <begin position="348"/>
        <end position="367"/>
    </location>
</feature>
<dbReference type="PANTHER" id="PTHR23511">
    <property type="entry name" value="SYNAPTIC VESICLE GLYCOPROTEIN 2"/>
    <property type="match status" value="1"/>
</dbReference>
<name>A0ABZ0HRU4_9HYPH</name>
<dbReference type="SUPFAM" id="SSF103473">
    <property type="entry name" value="MFS general substrate transporter"/>
    <property type="match status" value="1"/>
</dbReference>
<feature type="domain" description="Major facilitator superfamily (MFS) profile" evidence="8">
    <location>
        <begin position="33"/>
        <end position="463"/>
    </location>
</feature>
<feature type="transmembrane region" description="Helical" evidence="7">
    <location>
        <begin position="29"/>
        <end position="51"/>
    </location>
</feature>
<evidence type="ECO:0000259" key="8">
    <source>
        <dbReference type="PROSITE" id="PS50850"/>
    </source>
</evidence>
<evidence type="ECO:0000256" key="1">
    <source>
        <dbReference type="ARBA" id="ARBA00004141"/>
    </source>
</evidence>
<evidence type="ECO:0000256" key="7">
    <source>
        <dbReference type="SAM" id="Phobius"/>
    </source>
</evidence>
<feature type="transmembrane region" description="Helical" evidence="7">
    <location>
        <begin position="379"/>
        <end position="397"/>
    </location>
</feature>
<comment type="similarity">
    <text evidence="2">Belongs to the major facilitator superfamily. Sugar transporter (TC 2.A.1.1) family.</text>
</comment>
<dbReference type="EMBL" id="CP136862">
    <property type="protein sequence ID" value="WOJ89606.1"/>
    <property type="molecule type" value="Genomic_DNA"/>
</dbReference>
<evidence type="ECO:0000256" key="5">
    <source>
        <dbReference type="ARBA" id="ARBA00022989"/>
    </source>
</evidence>
<feature type="transmembrane region" description="Helical" evidence="7">
    <location>
        <begin position="282"/>
        <end position="306"/>
    </location>
</feature>
<evidence type="ECO:0000256" key="4">
    <source>
        <dbReference type="ARBA" id="ARBA00022692"/>
    </source>
</evidence>
<proteinExistence type="inferred from homology"/>
<dbReference type="CDD" id="cd17316">
    <property type="entry name" value="MFS_SV2_like"/>
    <property type="match status" value="1"/>
</dbReference>
<dbReference type="InterPro" id="IPR020846">
    <property type="entry name" value="MFS_dom"/>
</dbReference>
<gene>
    <name evidence="9" type="ORF">RZS28_17760</name>
</gene>
<feature type="transmembrane region" description="Helical" evidence="7">
    <location>
        <begin position="100"/>
        <end position="120"/>
    </location>
</feature>
<keyword evidence="3" id="KW-0813">Transport</keyword>
<evidence type="ECO:0000256" key="2">
    <source>
        <dbReference type="ARBA" id="ARBA00010992"/>
    </source>
</evidence>
<feature type="transmembrane region" description="Helical" evidence="7">
    <location>
        <begin position="409"/>
        <end position="435"/>
    </location>
</feature>
<sequence length="485" mass="52047">MDGAASHRRAGILETRAPARLDRLPWGRFHTLIVIALGITWLLDGLEVTLAGSVSGALEASPSLHFTDADVGLASTFYLVGAVVGALVFGWMTDRLGRKMLFFITLGLYLVSAAATAFSWNLASFCLFRALTGAGIGGEYSAVNSTIQEMIPARYRGWTDLAINGSFWIGGAIGAASSIVLLDPARFAPDIGWRFAFFIGSALGLVILVLRTWVPESPRWLVIHGRVSEAEAIVDKIEAGLRAHGARLQDEAELKAIRIRPRTHTPLREVFRTIFRTYRTRALVGLTLMAAQAFFYNAIFFTYALVLTKFYDVPSQGVGWYILPFAIANFFGPLLLGHLFDSIGRKQMIAFTYAASGLLLAASGWLFAQGLLSATQQTIAWMSIFFFASAAAGAAYLTVSETFPVEIRALAIAIFYATGTAIGGAGAPLLFGLLIGTGARSHVFAGYLLGSALMIFAAVVEAVWGVAAERKPLEAVAQPLSSAGD</sequence>
<dbReference type="RefSeq" id="WP_407339052.1">
    <property type="nucleotide sequence ID" value="NZ_CP136862.1"/>
</dbReference>
<keyword evidence="4 7" id="KW-0812">Transmembrane</keyword>
<reference evidence="9 10" key="1">
    <citation type="submission" date="2023-10" db="EMBL/GenBank/DDBJ databases">
        <title>Novel methanotroph of the genus Methylocapsa from a subarctic wetland.</title>
        <authorList>
            <person name="Belova S.E."/>
            <person name="Oshkin I.Y."/>
            <person name="Miroshnikov K."/>
            <person name="Dedysh S.N."/>
        </authorList>
    </citation>
    <scope>NUCLEOTIDE SEQUENCE [LARGE SCALE GENOMIC DNA]</scope>
    <source>
        <strain evidence="9 10">RX1</strain>
    </source>
</reference>
<protein>
    <submittedName>
        <fullName evidence="9">MFS transporter</fullName>
    </submittedName>
</protein>
<keyword evidence="5 7" id="KW-1133">Transmembrane helix</keyword>